<proteinExistence type="predicted"/>
<dbReference type="AlphaFoldDB" id="A0A3S5BX75"/>
<protein>
    <submittedName>
        <fullName evidence="1">Uncharacterized protein</fullName>
    </submittedName>
</protein>
<comment type="caution">
    <text evidence="1">The sequence shown here is derived from an EMBL/GenBank/DDBJ whole genome shotgun (WGS) entry which is preliminary data.</text>
</comment>
<dbReference type="EMBL" id="CAAALY010296228">
    <property type="protein sequence ID" value="VEL44359.1"/>
    <property type="molecule type" value="Genomic_DNA"/>
</dbReference>
<sequence length="59" mass="6264">MATRTESGFRQPVALAGLCRRAPEPAPLFVLLLVPACLHAALISRPPARQIGSWLAQSG</sequence>
<evidence type="ECO:0000313" key="1">
    <source>
        <dbReference type="EMBL" id="VEL44359.1"/>
    </source>
</evidence>
<dbReference type="Proteomes" id="UP000784294">
    <property type="component" value="Unassembled WGS sequence"/>
</dbReference>
<reference evidence="1" key="1">
    <citation type="submission" date="2018-11" db="EMBL/GenBank/DDBJ databases">
        <authorList>
            <consortium name="Pathogen Informatics"/>
        </authorList>
    </citation>
    <scope>NUCLEOTIDE SEQUENCE</scope>
</reference>
<gene>
    <name evidence="1" type="ORF">PXEA_LOCUS37799</name>
</gene>
<evidence type="ECO:0000313" key="2">
    <source>
        <dbReference type="Proteomes" id="UP000784294"/>
    </source>
</evidence>
<name>A0A3S5BX75_9PLAT</name>
<accession>A0A3S5BX75</accession>
<keyword evidence="2" id="KW-1185">Reference proteome</keyword>
<organism evidence="1 2">
    <name type="scientific">Protopolystoma xenopodis</name>
    <dbReference type="NCBI Taxonomy" id="117903"/>
    <lineage>
        <taxon>Eukaryota</taxon>
        <taxon>Metazoa</taxon>
        <taxon>Spiralia</taxon>
        <taxon>Lophotrochozoa</taxon>
        <taxon>Platyhelminthes</taxon>
        <taxon>Monogenea</taxon>
        <taxon>Polyopisthocotylea</taxon>
        <taxon>Polystomatidea</taxon>
        <taxon>Polystomatidae</taxon>
        <taxon>Protopolystoma</taxon>
    </lineage>
</organism>